<name>A0A9Q3BWZ3_9BASI</name>
<dbReference type="AlphaFoldDB" id="A0A9Q3BWZ3"/>
<dbReference type="Proteomes" id="UP000765509">
    <property type="component" value="Unassembled WGS sequence"/>
</dbReference>
<organism evidence="1 2">
    <name type="scientific">Austropuccinia psidii MF-1</name>
    <dbReference type="NCBI Taxonomy" id="1389203"/>
    <lineage>
        <taxon>Eukaryota</taxon>
        <taxon>Fungi</taxon>
        <taxon>Dikarya</taxon>
        <taxon>Basidiomycota</taxon>
        <taxon>Pucciniomycotina</taxon>
        <taxon>Pucciniomycetes</taxon>
        <taxon>Pucciniales</taxon>
        <taxon>Sphaerophragmiaceae</taxon>
        <taxon>Austropuccinia</taxon>
    </lineage>
</organism>
<comment type="caution">
    <text evidence="1">The sequence shown here is derived from an EMBL/GenBank/DDBJ whole genome shotgun (WGS) entry which is preliminary data.</text>
</comment>
<dbReference type="OrthoDB" id="2506710at2759"/>
<sequence length="132" mass="16113">MELIRGIDIIKEDFELPDRLVTEIFNTFFTKSAHRWYIKLRHAHEHQIWTWWKHQIIDKWVNNTWRFKVKTAFESAKFNADQDRALSWFCKQKNRLTALYPDISQFVIHRKILRQCGDDLEHAIKSRTIQKS</sequence>
<proteinExistence type="predicted"/>
<dbReference type="CDD" id="cd14279">
    <property type="entry name" value="CUE"/>
    <property type="match status" value="1"/>
</dbReference>
<evidence type="ECO:0000313" key="2">
    <source>
        <dbReference type="Proteomes" id="UP000765509"/>
    </source>
</evidence>
<protein>
    <submittedName>
        <fullName evidence="1">Uncharacterized protein</fullName>
    </submittedName>
</protein>
<dbReference type="EMBL" id="AVOT02003612">
    <property type="protein sequence ID" value="MBW0474029.1"/>
    <property type="molecule type" value="Genomic_DNA"/>
</dbReference>
<gene>
    <name evidence="1" type="ORF">O181_013744</name>
</gene>
<reference evidence="1" key="1">
    <citation type="submission" date="2021-03" db="EMBL/GenBank/DDBJ databases">
        <title>Draft genome sequence of rust myrtle Austropuccinia psidii MF-1, a brazilian biotype.</title>
        <authorList>
            <person name="Quecine M.C."/>
            <person name="Pachon D.M.R."/>
            <person name="Bonatelli M.L."/>
            <person name="Correr F.H."/>
            <person name="Franceschini L.M."/>
            <person name="Leite T.F."/>
            <person name="Margarido G.R.A."/>
            <person name="Almeida C.A."/>
            <person name="Ferrarezi J.A."/>
            <person name="Labate C.A."/>
        </authorList>
    </citation>
    <scope>NUCLEOTIDE SEQUENCE</scope>
    <source>
        <strain evidence="1">MF-1</strain>
    </source>
</reference>
<keyword evidence="2" id="KW-1185">Reference proteome</keyword>
<evidence type="ECO:0000313" key="1">
    <source>
        <dbReference type="EMBL" id="MBW0474029.1"/>
    </source>
</evidence>
<accession>A0A9Q3BWZ3</accession>